<comment type="caution">
    <text evidence="1">The sequence shown here is derived from an EMBL/GenBank/DDBJ whole genome shotgun (WGS) entry which is preliminary data.</text>
</comment>
<sequence length="267" mass="29973">MREMFARSCFGESQSRDEHVWPEAGSRQTCQTESCLCTRATLPHIRLASPFPASFLVAAAPRSSEEETEEADLEKVSAVGKQAAAVLHKEALDFIDCIWLCFAHTRSWTPDSSEAPKLYLGKQFCNIHVWQNVYQSTSACQNLAFILVAFESYEVSPEFTIEAEKWGTTRYVLPTPAQQRAALLSTQRPLTQSMWEEIVIKADVSLREKDPNCPKKTIRTCQAALTHGVFPGLQQHETGFTSTPNPAALLQFPRIFPQAWRSLYSAV</sequence>
<dbReference type="Proteomes" id="UP001266305">
    <property type="component" value="Unassembled WGS sequence"/>
</dbReference>
<name>A0ABQ9VUI3_SAGOE</name>
<dbReference type="EMBL" id="JASSZA010000004">
    <property type="protein sequence ID" value="KAK2113030.1"/>
    <property type="molecule type" value="Genomic_DNA"/>
</dbReference>
<protein>
    <submittedName>
        <fullName evidence="1">Uncharacterized protein</fullName>
    </submittedName>
</protein>
<gene>
    <name evidence="1" type="ORF">P7K49_007296</name>
</gene>
<evidence type="ECO:0000313" key="1">
    <source>
        <dbReference type="EMBL" id="KAK2113030.1"/>
    </source>
</evidence>
<reference evidence="1 2" key="1">
    <citation type="submission" date="2023-05" db="EMBL/GenBank/DDBJ databases">
        <title>B98-5 Cell Line De Novo Hybrid Assembly: An Optical Mapping Approach.</title>
        <authorList>
            <person name="Kananen K."/>
            <person name="Auerbach J.A."/>
            <person name="Kautto E."/>
            <person name="Blachly J.S."/>
        </authorList>
    </citation>
    <scope>NUCLEOTIDE SEQUENCE [LARGE SCALE GENOMIC DNA]</scope>
    <source>
        <strain evidence="1">B95-8</strain>
        <tissue evidence="1">Cell line</tissue>
    </source>
</reference>
<keyword evidence="2" id="KW-1185">Reference proteome</keyword>
<organism evidence="1 2">
    <name type="scientific">Saguinus oedipus</name>
    <name type="common">Cotton-top tamarin</name>
    <name type="synonym">Oedipomidas oedipus</name>
    <dbReference type="NCBI Taxonomy" id="9490"/>
    <lineage>
        <taxon>Eukaryota</taxon>
        <taxon>Metazoa</taxon>
        <taxon>Chordata</taxon>
        <taxon>Craniata</taxon>
        <taxon>Vertebrata</taxon>
        <taxon>Euteleostomi</taxon>
        <taxon>Mammalia</taxon>
        <taxon>Eutheria</taxon>
        <taxon>Euarchontoglires</taxon>
        <taxon>Primates</taxon>
        <taxon>Haplorrhini</taxon>
        <taxon>Platyrrhini</taxon>
        <taxon>Cebidae</taxon>
        <taxon>Callitrichinae</taxon>
        <taxon>Saguinus</taxon>
    </lineage>
</organism>
<evidence type="ECO:0000313" key="2">
    <source>
        <dbReference type="Proteomes" id="UP001266305"/>
    </source>
</evidence>
<accession>A0ABQ9VUI3</accession>
<proteinExistence type="predicted"/>